<feature type="non-terminal residue" evidence="1">
    <location>
        <position position="63"/>
    </location>
</feature>
<comment type="caution">
    <text evidence="1">The sequence shown here is derived from an EMBL/GenBank/DDBJ whole genome shotgun (WGS) entry which is preliminary data.</text>
</comment>
<feature type="non-terminal residue" evidence="1">
    <location>
        <position position="1"/>
    </location>
</feature>
<proteinExistence type="predicted"/>
<name>A0AA38GLT5_TAXCH</name>
<dbReference type="AlphaFoldDB" id="A0AA38GLT5"/>
<dbReference type="Proteomes" id="UP000824469">
    <property type="component" value="Unassembled WGS sequence"/>
</dbReference>
<accession>A0AA38GLT5</accession>
<gene>
    <name evidence="1" type="ORF">KI387_017844</name>
</gene>
<reference evidence="1 2" key="1">
    <citation type="journal article" date="2021" name="Nat. Plants">
        <title>The Taxus genome provides insights into paclitaxel biosynthesis.</title>
        <authorList>
            <person name="Xiong X."/>
            <person name="Gou J."/>
            <person name="Liao Q."/>
            <person name="Li Y."/>
            <person name="Zhou Q."/>
            <person name="Bi G."/>
            <person name="Li C."/>
            <person name="Du R."/>
            <person name="Wang X."/>
            <person name="Sun T."/>
            <person name="Guo L."/>
            <person name="Liang H."/>
            <person name="Lu P."/>
            <person name="Wu Y."/>
            <person name="Zhang Z."/>
            <person name="Ro D.K."/>
            <person name="Shang Y."/>
            <person name="Huang S."/>
            <person name="Yan J."/>
        </authorList>
    </citation>
    <scope>NUCLEOTIDE SEQUENCE [LARGE SCALE GENOMIC DNA]</scope>
    <source>
        <strain evidence="1">Ta-2019</strain>
    </source>
</reference>
<organism evidence="1 2">
    <name type="scientific">Taxus chinensis</name>
    <name type="common">Chinese yew</name>
    <name type="synonym">Taxus wallichiana var. chinensis</name>
    <dbReference type="NCBI Taxonomy" id="29808"/>
    <lineage>
        <taxon>Eukaryota</taxon>
        <taxon>Viridiplantae</taxon>
        <taxon>Streptophyta</taxon>
        <taxon>Embryophyta</taxon>
        <taxon>Tracheophyta</taxon>
        <taxon>Spermatophyta</taxon>
        <taxon>Pinopsida</taxon>
        <taxon>Pinidae</taxon>
        <taxon>Conifers II</taxon>
        <taxon>Cupressales</taxon>
        <taxon>Taxaceae</taxon>
        <taxon>Taxus</taxon>
    </lineage>
</organism>
<evidence type="ECO:0000313" key="1">
    <source>
        <dbReference type="EMBL" id="KAH9323205.1"/>
    </source>
</evidence>
<dbReference type="EMBL" id="JAHRHJ020000003">
    <property type="protein sequence ID" value="KAH9323205.1"/>
    <property type="molecule type" value="Genomic_DNA"/>
</dbReference>
<sequence length="63" mass="7557">IDQHSKDVFIRIDQHSYPLDASRTSTYMQISERKFLCHPSKKKKVSAKLRRKVWELQRLKRGS</sequence>
<protein>
    <submittedName>
        <fullName evidence="1">Uncharacterized protein</fullName>
    </submittedName>
</protein>
<evidence type="ECO:0000313" key="2">
    <source>
        <dbReference type="Proteomes" id="UP000824469"/>
    </source>
</evidence>
<keyword evidence="2" id="KW-1185">Reference proteome</keyword>